<accession>A0ACC0JTY3</accession>
<name>A0ACC0JTY3_CHOFU</name>
<dbReference type="Proteomes" id="UP001064048">
    <property type="component" value="Chromosome 3"/>
</dbReference>
<keyword evidence="2" id="KW-1185">Reference proteome</keyword>
<evidence type="ECO:0000313" key="1">
    <source>
        <dbReference type="EMBL" id="KAI8427624.1"/>
    </source>
</evidence>
<proteinExistence type="predicted"/>
<evidence type="ECO:0000313" key="2">
    <source>
        <dbReference type="Proteomes" id="UP001064048"/>
    </source>
</evidence>
<reference evidence="1 2" key="1">
    <citation type="journal article" date="2022" name="Genome Biol. Evol.">
        <title>The Spruce Budworm Genome: Reconstructing the Evolutionary History of Antifreeze Proteins.</title>
        <authorList>
            <person name="Beliveau C."/>
            <person name="Gagne P."/>
            <person name="Picq S."/>
            <person name="Vernygora O."/>
            <person name="Keeling C.I."/>
            <person name="Pinkney K."/>
            <person name="Doucet D."/>
            <person name="Wen F."/>
            <person name="Johnston J.S."/>
            <person name="Maaroufi H."/>
            <person name="Boyle B."/>
            <person name="Laroche J."/>
            <person name="Dewar K."/>
            <person name="Juretic N."/>
            <person name="Blackburn G."/>
            <person name="Nisole A."/>
            <person name="Brunet B."/>
            <person name="Brandao M."/>
            <person name="Lumley L."/>
            <person name="Duan J."/>
            <person name="Quan G."/>
            <person name="Lucarotti C.J."/>
            <person name="Roe A.D."/>
            <person name="Sperling F.A.H."/>
            <person name="Levesque R.C."/>
            <person name="Cusson M."/>
        </authorList>
    </citation>
    <scope>NUCLEOTIDE SEQUENCE [LARGE SCALE GENOMIC DNA]</scope>
    <source>
        <strain evidence="1">Glfc:IPQL:Cfum</strain>
    </source>
</reference>
<sequence>MYVAVIALMVACVCGQDVTQELMEPVDDLADTDLVLAFVIGKQRSYRIGQYIRRRYDGFLSKLYLPDEIKIRTTDYDRTKMTALAALAAIYPPPPAQRWNPNLDWQPVPYDTLPYAVDDENVNIWPPKWATDVMPQIKEMTKIEYAVETYSSELLRLAAGVLMTDIVNATNRAVAGYLDQPKMRLYSAHENNVAAVMAAVRAFQAHQPNYGATFSLELRKHRTTGRHGIAAVYSQNTGQPEEIVPIQGCGGGQLCDYDTFLKLVQDIMWSPEDFRMACPSK</sequence>
<dbReference type="EMBL" id="CM046103">
    <property type="protein sequence ID" value="KAI8427624.1"/>
    <property type="molecule type" value="Genomic_DNA"/>
</dbReference>
<organism evidence="1 2">
    <name type="scientific">Choristoneura fumiferana</name>
    <name type="common">Spruce budworm moth</name>
    <name type="synonym">Archips fumiferana</name>
    <dbReference type="NCBI Taxonomy" id="7141"/>
    <lineage>
        <taxon>Eukaryota</taxon>
        <taxon>Metazoa</taxon>
        <taxon>Ecdysozoa</taxon>
        <taxon>Arthropoda</taxon>
        <taxon>Hexapoda</taxon>
        <taxon>Insecta</taxon>
        <taxon>Pterygota</taxon>
        <taxon>Neoptera</taxon>
        <taxon>Endopterygota</taxon>
        <taxon>Lepidoptera</taxon>
        <taxon>Glossata</taxon>
        <taxon>Ditrysia</taxon>
        <taxon>Tortricoidea</taxon>
        <taxon>Tortricidae</taxon>
        <taxon>Tortricinae</taxon>
        <taxon>Choristoneura</taxon>
    </lineage>
</organism>
<gene>
    <name evidence="1" type="ORF">MSG28_002109</name>
</gene>
<protein>
    <submittedName>
        <fullName evidence="1">Uncharacterized protein</fullName>
    </submittedName>
</protein>
<comment type="caution">
    <text evidence="1">The sequence shown here is derived from an EMBL/GenBank/DDBJ whole genome shotgun (WGS) entry which is preliminary data.</text>
</comment>